<accession>A0L9M2</accession>
<dbReference type="OrthoDB" id="9810775at2"/>
<dbReference type="EMBL" id="CP000471">
    <property type="protein sequence ID" value="ABK44665.1"/>
    <property type="molecule type" value="Genomic_DNA"/>
</dbReference>
<dbReference type="PROSITE" id="PS51918">
    <property type="entry name" value="RADICAL_SAM"/>
    <property type="match status" value="1"/>
</dbReference>
<dbReference type="SFLD" id="SFLDG01067">
    <property type="entry name" value="SPASM/twitch_domain_containing"/>
    <property type="match status" value="1"/>
</dbReference>
<evidence type="ECO:0000256" key="2">
    <source>
        <dbReference type="ARBA" id="ARBA00022691"/>
    </source>
</evidence>
<reference evidence="8" key="1">
    <citation type="journal article" date="2009" name="Appl. Environ. Microbiol.">
        <title>Complete genome sequence of the chemolithoautotrophic marine magnetotactic coccus strain MC-1.</title>
        <authorList>
            <person name="Schubbe S."/>
            <person name="Williams T.J."/>
            <person name="Xie G."/>
            <person name="Kiss H.E."/>
            <person name="Brettin T.S."/>
            <person name="Martinez D."/>
            <person name="Ross C.A."/>
            <person name="Schuler D."/>
            <person name="Cox B.L."/>
            <person name="Nealson K.H."/>
            <person name="Bazylinski D.A."/>
        </authorList>
    </citation>
    <scope>NUCLEOTIDE SEQUENCE [LARGE SCALE GENOMIC DNA]</scope>
    <source>
        <strain evidence="8">ATCC BAA-1437 / JCM 17883 / MC-1</strain>
    </source>
</reference>
<evidence type="ECO:0000256" key="1">
    <source>
        <dbReference type="ARBA" id="ARBA00001966"/>
    </source>
</evidence>
<dbReference type="PANTHER" id="PTHR11228:SF7">
    <property type="entry name" value="PQQA PEPTIDE CYCLASE"/>
    <property type="match status" value="1"/>
</dbReference>
<dbReference type="HOGENOM" id="CLU_009273_1_0_5"/>
<dbReference type="CDD" id="cd21109">
    <property type="entry name" value="SPASM"/>
    <property type="match status" value="1"/>
</dbReference>
<evidence type="ECO:0000256" key="4">
    <source>
        <dbReference type="ARBA" id="ARBA00023004"/>
    </source>
</evidence>
<dbReference type="GO" id="GO:0051536">
    <property type="term" value="F:iron-sulfur cluster binding"/>
    <property type="evidence" value="ECO:0007669"/>
    <property type="project" value="UniProtKB-KW"/>
</dbReference>
<keyword evidence="8" id="KW-1185">Reference proteome</keyword>
<keyword evidence="5" id="KW-0411">Iron-sulfur</keyword>
<dbReference type="InterPro" id="IPR058240">
    <property type="entry name" value="rSAM_sf"/>
</dbReference>
<feature type="domain" description="Radical SAM core" evidence="6">
    <location>
        <begin position="27"/>
        <end position="275"/>
    </location>
</feature>
<sequence>MRTEVKIGGGKLEDYPDRIAAWQAGKNPAPIAIEVSIVDGCNHNCSHCGPQFFSPYDRTKQMDTALFLRFLDDFHAMGGREVYFAGSGEPLLHSDFSQFLQHGHHLGLDMTFSSNGIPLTPKRIPTLLPYTTWARFSVNGGDQATYHQIHRGKPDDFIRLNENLTAALAYRQAHQLPVRLAMQMVTYDDNWRSLPQLLTMFQKLEMDRLIIRNRINRDGQKNPVTAEIFPYLEEAAKDPRVEVRWASFPKAGESEQLPPANWDRCDGIQFRTNMDFSGTLNTCFRHWYRDSGYGNIHTLDFKSIWQSEQKRQVFELVSSGADKADCAKWCQVSRDNLFLQHHTAPDAET</sequence>
<dbReference type="Gene3D" id="3.20.20.70">
    <property type="entry name" value="Aldolase class I"/>
    <property type="match status" value="1"/>
</dbReference>
<dbReference type="STRING" id="156889.Mmc1_2164"/>
<dbReference type="Proteomes" id="UP000002586">
    <property type="component" value="Chromosome"/>
</dbReference>
<keyword evidence="3" id="KW-0479">Metal-binding</keyword>
<comment type="cofactor">
    <cofactor evidence="1">
        <name>[4Fe-4S] cluster</name>
        <dbReference type="ChEBI" id="CHEBI:49883"/>
    </cofactor>
</comment>
<gene>
    <name evidence="7" type="ordered locus">Mmc1_2164</name>
</gene>
<evidence type="ECO:0000313" key="8">
    <source>
        <dbReference type="Proteomes" id="UP000002586"/>
    </source>
</evidence>
<dbReference type="SFLD" id="SFLDS00029">
    <property type="entry name" value="Radical_SAM"/>
    <property type="match status" value="1"/>
</dbReference>
<evidence type="ECO:0000313" key="7">
    <source>
        <dbReference type="EMBL" id="ABK44665.1"/>
    </source>
</evidence>
<dbReference type="InterPro" id="IPR013785">
    <property type="entry name" value="Aldolase_TIM"/>
</dbReference>
<organism evidence="7 8">
    <name type="scientific">Magnetococcus marinus (strain ATCC BAA-1437 / JCM 17883 / MC-1)</name>
    <dbReference type="NCBI Taxonomy" id="156889"/>
    <lineage>
        <taxon>Bacteria</taxon>
        <taxon>Pseudomonadati</taxon>
        <taxon>Pseudomonadota</taxon>
        <taxon>Magnetococcia</taxon>
        <taxon>Magnetococcales</taxon>
        <taxon>Magnetococcaceae</taxon>
        <taxon>Magnetococcus</taxon>
    </lineage>
</organism>
<evidence type="ECO:0000259" key="6">
    <source>
        <dbReference type="PROSITE" id="PS51918"/>
    </source>
</evidence>
<name>A0L9M2_MAGMM</name>
<dbReference type="GO" id="GO:0046872">
    <property type="term" value="F:metal ion binding"/>
    <property type="evidence" value="ECO:0007669"/>
    <property type="project" value="UniProtKB-KW"/>
</dbReference>
<dbReference type="eggNOG" id="COG0535">
    <property type="taxonomic scope" value="Bacteria"/>
</dbReference>
<evidence type="ECO:0000256" key="5">
    <source>
        <dbReference type="ARBA" id="ARBA00023014"/>
    </source>
</evidence>
<keyword evidence="2" id="KW-0949">S-adenosyl-L-methionine</keyword>
<protein>
    <submittedName>
        <fullName evidence="7">Radical SAM domain protein</fullName>
    </submittedName>
</protein>
<dbReference type="InterPro" id="IPR007197">
    <property type="entry name" value="rSAM"/>
</dbReference>
<evidence type="ECO:0000256" key="3">
    <source>
        <dbReference type="ARBA" id="ARBA00022723"/>
    </source>
</evidence>
<dbReference type="CDD" id="cd01335">
    <property type="entry name" value="Radical_SAM"/>
    <property type="match status" value="1"/>
</dbReference>
<keyword evidence="4" id="KW-0408">Iron</keyword>
<dbReference type="KEGG" id="mgm:Mmc1_2164"/>
<dbReference type="InterPro" id="IPR050377">
    <property type="entry name" value="Radical_SAM_PqqE_MftC-like"/>
</dbReference>
<dbReference type="SUPFAM" id="SSF102114">
    <property type="entry name" value="Radical SAM enzymes"/>
    <property type="match status" value="1"/>
</dbReference>
<reference evidence="7 8" key="2">
    <citation type="journal article" date="2012" name="Int. J. Syst. Evol. Microbiol.">
        <title>Magnetococcus marinus gen. nov., sp. nov., a marine, magnetotactic bacterium that represents a novel lineage (Magnetococcaceae fam. nov.; Magnetococcales ord. nov.) at the base of the Alphaproteobacteria.</title>
        <authorList>
            <person name="Bazylinski D.A."/>
            <person name="Williams T.J."/>
            <person name="Lefevre C.T."/>
            <person name="Berg R.J."/>
            <person name="Zhang C.L."/>
            <person name="Bowser S.S."/>
            <person name="Dean A.J."/>
            <person name="Beveridge T.J."/>
        </authorList>
    </citation>
    <scope>NUCLEOTIDE SEQUENCE [LARGE SCALE GENOMIC DNA]</scope>
    <source>
        <strain evidence="8">ATCC BAA-1437 / JCM 17883 / MC-1</strain>
    </source>
</reference>
<dbReference type="RefSeq" id="WP_011713793.1">
    <property type="nucleotide sequence ID" value="NC_008576.1"/>
</dbReference>
<dbReference type="GO" id="GO:0003824">
    <property type="term" value="F:catalytic activity"/>
    <property type="evidence" value="ECO:0007669"/>
    <property type="project" value="InterPro"/>
</dbReference>
<dbReference type="PANTHER" id="PTHR11228">
    <property type="entry name" value="RADICAL SAM DOMAIN PROTEIN"/>
    <property type="match status" value="1"/>
</dbReference>
<proteinExistence type="predicted"/>
<dbReference type="Pfam" id="PF04055">
    <property type="entry name" value="Radical_SAM"/>
    <property type="match status" value="1"/>
</dbReference>
<dbReference type="AlphaFoldDB" id="A0L9M2"/>